<dbReference type="InterPro" id="IPR011010">
    <property type="entry name" value="DNA_brk_join_enz"/>
</dbReference>
<feature type="domain" description="Tyr recombinase" evidence="5">
    <location>
        <begin position="184"/>
        <end position="384"/>
    </location>
</feature>
<dbReference type="InterPro" id="IPR010998">
    <property type="entry name" value="Integrase_recombinase_N"/>
</dbReference>
<feature type="region of interest" description="Disordered" evidence="4">
    <location>
        <begin position="397"/>
        <end position="440"/>
    </location>
</feature>
<comment type="similarity">
    <text evidence="1">Belongs to the 'phage' integrase family.</text>
</comment>
<dbReference type="PANTHER" id="PTHR30349">
    <property type="entry name" value="PHAGE INTEGRASE-RELATED"/>
    <property type="match status" value="1"/>
</dbReference>
<reference evidence="6 7" key="1">
    <citation type="submission" date="2018-11" db="EMBL/GenBank/DDBJ databases">
        <authorList>
            <person name="Mardanov A.V."/>
            <person name="Ravin N.V."/>
            <person name="Dedysh S.N."/>
        </authorList>
    </citation>
    <scope>NUCLEOTIDE SEQUENCE [LARGE SCALE GENOMIC DNA]</scope>
    <source>
        <strain evidence="6 7">AF10</strain>
    </source>
</reference>
<dbReference type="InterPro" id="IPR002104">
    <property type="entry name" value="Integrase_catalytic"/>
</dbReference>
<evidence type="ECO:0000256" key="4">
    <source>
        <dbReference type="SAM" id="MobiDB-lite"/>
    </source>
</evidence>
<dbReference type="Pfam" id="PF00589">
    <property type="entry name" value="Phage_integrase"/>
    <property type="match status" value="1"/>
</dbReference>
<keyword evidence="7" id="KW-1185">Reference proteome</keyword>
<keyword evidence="2" id="KW-0238">DNA-binding</keyword>
<dbReference type="EMBL" id="RDSM01000004">
    <property type="protein sequence ID" value="RXH54433.1"/>
    <property type="molecule type" value="Genomic_DNA"/>
</dbReference>
<dbReference type="Gene3D" id="1.10.150.130">
    <property type="match status" value="1"/>
</dbReference>
<dbReference type="GO" id="GO:0003677">
    <property type="term" value="F:DNA binding"/>
    <property type="evidence" value="ECO:0007669"/>
    <property type="project" value="UniProtKB-KW"/>
</dbReference>
<protein>
    <submittedName>
        <fullName evidence="6">Integrase</fullName>
    </submittedName>
</protein>
<reference evidence="7" key="2">
    <citation type="submission" date="2019-02" db="EMBL/GenBank/DDBJ databases">
        <title>Granulicella sibirica sp. nov., a psychrotolerant acidobacterium isolated from an organic soil layer in forested tundra, West Siberia.</title>
        <authorList>
            <person name="Oshkin I.Y."/>
            <person name="Kulichevskaya I.S."/>
            <person name="Rijpstra W.I.C."/>
            <person name="Sinninghe Damste J.S."/>
            <person name="Rakitin A.L."/>
            <person name="Ravin N.V."/>
            <person name="Dedysh S.N."/>
        </authorList>
    </citation>
    <scope>NUCLEOTIDE SEQUENCE [LARGE SCALE GENOMIC DNA]</scope>
    <source>
        <strain evidence="7">AF10</strain>
    </source>
</reference>
<proteinExistence type="inferred from homology"/>
<evidence type="ECO:0000313" key="7">
    <source>
        <dbReference type="Proteomes" id="UP000289437"/>
    </source>
</evidence>
<evidence type="ECO:0000256" key="3">
    <source>
        <dbReference type="ARBA" id="ARBA00023172"/>
    </source>
</evidence>
<dbReference type="GO" id="GO:0006310">
    <property type="term" value="P:DNA recombination"/>
    <property type="evidence" value="ECO:0007669"/>
    <property type="project" value="UniProtKB-KW"/>
</dbReference>
<evidence type="ECO:0000313" key="6">
    <source>
        <dbReference type="EMBL" id="RXH54433.1"/>
    </source>
</evidence>
<gene>
    <name evidence="6" type="ORF">GRAN_4729</name>
</gene>
<dbReference type="Gene3D" id="1.10.443.10">
    <property type="entry name" value="Intergrase catalytic core"/>
    <property type="match status" value="1"/>
</dbReference>
<dbReference type="GO" id="GO:0015074">
    <property type="term" value="P:DNA integration"/>
    <property type="evidence" value="ECO:0007669"/>
    <property type="project" value="InterPro"/>
</dbReference>
<dbReference type="PROSITE" id="PS51898">
    <property type="entry name" value="TYR_RECOMBINASE"/>
    <property type="match status" value="1"/>
</dbReference>
<evidence type="ECO:0000256" key="1">
    <source>
        <dbReference type="ARBA" id="ARBA00008857"/>
    </source>
</evidence>
<accession>A0A4Q0STT9</accession>
<dbReference type="Proteomes" id="UP000289437">
    <property type="component" value="Unassembled WGS sequence"/>
</dbReference>
<dbReference type="InterPro" id="IPR050090">
    <property type="entry name" value="Tyrosine_recombinase_XerCD"/>
</dbReference>
<dbReference type="PANTHER" id="PTHR30349:SF64">
    <property type="entry name" value="PROPHAGE INTEGRASE INTD-RELATED"/>
    <property type="match status" value="1"/>
</dbReference>
<organism evidence="6 7">
    <name type="scientific">Granulicella sibirica</name>
    <dbReference type="NCBI Taxonomy" id="2479048"/>
    <lineage>
        <taxon>Bacteria</taxon>
        <taxon>Pseudomonadati</taxon>
        <taxon>Acidobacteriota</taxon>
        <taxon>Terriglobia</taxon>
        <taxon>Terriglobales</taxon>
        <taxon>Acidobacteriaceae</taxon>
        <taxon>Granulicella</taxon>
    </lineage>
</organism>
<dbReference type="AlphaFoldDB" id="A0A4Q0STT9"/>
<sequence>MGTTYQRGYVTPRGKQWYGYYRKMVNDPATNEPKSVRVPVNLGPKSKLTKTEARQALEREITKQLGQPGSPTRIINDGSVTLAWFVNNRFIPLKEAVWKEETAKTKKLLIQLDIVAPLGEIPLANFDKFSLQLHLNKLATTRSKDRVLQMRAYVRDIFAEAVDQDFLVKDPARKLKVPVQLRATDTTTLTWDQLRLALSKLSLRDRILLELDMTNALRPSELFAFRWKRFEYKASTLTVAETVYKGKIRDWGKTKKSLTVIHIPRQLADDLHAWRFECEQKAREAFEKGKRTLASLSPDDFIFQNEDGGFLDTDNYRKRVLHKIARELQLPKLTFQVIRRTIATLAQKKGTIKDVQGVMRHSRTATTTDVYMQEIPASVQSTINSINLELRKSDARSRKNLKESASTAALLRSRRKPSERVTQNDTKSPRGGSERLPAYA</sequence>
<dbReference type="InterPro" id="IPR013762">
    <property type="entry name" value="Integrase-like_cat_sf"/>
</dbReference>
<comment type="caution">
    <text evidence="6">The sequence shown here is derived from an EMBL/GenBank/DDBJ whole genome shotgun (WGS) entry which is preliminary data.</text>
</comment>
<keyword evidence="3" id="KW-0233">DNA recombination</keyword>
<dbReference type="OrthoDB" id="102940at2"/>
<dbReference type="SUPFAM" id="SSF56349">
    <property type="entry name" value="DNA breaking-rejoining enzymes"/>
    <property type="match status" value="1"/>
</dbReference>
<name>A0A4Q0STT9_9BACT</name>
<evidence type="ECO:0000256" key="2">
    <source>
        <dbReference type="ARBA" id="ARBA00023125"/>
    </source>
</evidence>
<evidence type="ECO:0000259" key="5">
    <source>
        <dbReference type="PROSITE" id="PS51898"/>
    </source>
</evidence>